<dbReference type="PIRSF" id="PIRSF017082">
    <property type="entry name" value="YflP"/>
    <property type="match status" value="1"/>
</dbReference>
<protein>
    <submittedName>
        <fullName evidence="3">Tripartite-type tricarboxylate transporter, receptor component TctC</fullName>
    </submittedName>
</protein>
<proteinExistence type="inferred from homology"/>
<dbReference type="RefSeq" id="WP_079604957.1">
    <property type="nucleotide sequence ID" value="NZ_LT670817.1"/>
</dbReference>
<feature type="signal peptide" evidence="2">
    <location>
        <begin position="1"/>
        <end position="22"/>
    </location>
</feature>
<evidence type="ECO:0000313" key="3">
    <source>
        <dbReference type="EMBL" id="SHH87132.1"/>
    </source>
</evidence>
<dbReference type="EMBL" id="LT670817">
    <property type="protein sequence ID" value="SHH87132.1"/>
    <property type="molecule type" value="Genomic_DNA"/>
</dbReference>
<dbReference type="Proteomes" id="UP000189796">
    <property type="component" value="Chromosome I"/>
</dbReference>
<gene>
    <name evidence="3" type="ORF">SAMN05443248_6594</name>
</gene>
<dbReference type="AlphaFoldDB" id="A0A1M5WI16"/>
<comment type="similarity">
    <text evidence="1">Belongs to the UPF0065 (bug) family.</text>
</comment>
<keyword evidence="2" id="KW-0732">Signal</keyword>
<evidence type="ECO:0000256" key="2">
    <source>
        <dbReference type="SAM" id="SignalP"/>
    </source>
</evidence>
<feature type="chain" id="PRO_5012974421" evidence="2">
    <location>
        <begin position="23"/>
        <end position="323"/>
    </location>
</feature>
<dbReference type="Pfam" id="PF03401">
    <property type="entry name" value="TctC"/>
    <property type="match status" value="1"/>
</dbReference>
<evidence type="ECO:0000313" key="4">
    <source>
        <dbReference type="Proteomes" id="UP000189796"/>
    </source>
</evidence>
<dbReference type="PANTHER" id="PTHR42928:SF5">
    <property type="entry name" value="BLR1237 PROTEIN"/>
    <property type="match status" value="1"/>
</dbReference>
<organism evidence="3 4">
    <name type="scientific">Bradyrhizobium erythrophlei</name>
    <dbReference type="NCBI Taxonomy" id="1437360"/>
    <lineage>
        <taxon>Bacteria</taxon>
        <taxon>Pseudomonadati</taxon>
        <taxon>Pseudomonadota</taxon>
        <taxon>Alphaproteobacteria</taxon>
        <taxon>Hyphomicrobiales</taxon>
        <taxon>Nitrobacteraceae</taxon>
        <taxon>Bradyrhizobium</taxon>
    </lineage>
</organism>
<dbReference type="InterPro" id="IPR005064">
    <property type="entry name" value="BUG"/>
</dbReference>
<reference evidence="3 4" key="1">
    <citation type="submission" date="2016-11" db="EMBL/GenBank/DDBJ databases">
        <authorList>
            <person name="Jaros S."/>
            <person name="Januszkiewicz K."/>
            <person name="Wedrychowicz H."/>
        </authorList>
    </citation>
    <scope>NUCLEOTIDE SEQUENCE [LARGE SCALE GENOMIC DNA]</scope>
    <source>
        <strain evidence="3 4">GAS138</strain>
    </source>
</reference>
<dbReference type="Gene3D" id="3.40.190.10">
    <property type="entry name" value="Periplasmic binding protein-like II"/>
    <property type="match status" value="1"/>
</dbReference>
<dbReference type="InterPro" id="IPR042100">
    <property type="entry name" value="Bug_dom1"/>
</dbReference>
<accession>A0A1M5WI16</accession>
<name>A0A1M5WI16_9BRAD</name>
<dbReference type="PANTHER" id="PTHR42928">
    <property type="entry name" value="TRICARBOXYLATE-BINDING PROTEIN"/>
    <property type="match status" value="1"/>
</dbReference>
<dbReference type="SUPFAM" id="SSF53850">
    <property type="entry name" value="Periplasmic binding protein-like II"/>
    <property type="match status" value="1"/>
</dbReference>
<keyword evidence="3" id="KW-0675">Receptor</keyword>
<evidence type="ECO:0000256" key="1">
    <source>
        <dbReference type="ARBA" id="ARBA00006987"/>
    </source>
</evidence>
<dbReference type="OrthoDB" id="7375033at2"/>
<dbReference type="Gene3D" id="3.40.190.150">
    <property type="entry name" value="Bordetella uptake gene, domain 1"/>
    <property type="match status" value="1"/>
</dbReference>
<sequence length="323" mass="33925">MLFKTAGMLIALLIGAASIVRASAETPYPNRPIRIVVPFGPGGFADITVRLLAQKLTERTNAEVVIENRPGAGGITAATTVTSAKPDGYTLFVFSSGIALSKSLLKSMPFDPVAAFAPISTLARFDLLLLVKADSPMRSLKDALDAARADPQKFNVGTISPGSTQNVTGELLRSTTGIAMTVVPHRTSAEVLTSLLRGDTQIGIESYAALKSAIDAGQIRAVASSGGMRSPLLPDVPTLRESGVDAAVDGWNSLVAPAGTPRDIVAFLNGHIRAIIGDPDFRKRMIELGGEPVASSPEQLDARLRSDIDMWASVVKKAGLEPN</sequence>